<proteinExistence type="predicted"/>
<dbReference type="EMBL" id="BARW01031169">
    <property type="protein sequence ID" value="GAJ13787.1"/>
    <property type="molecule type" value="Genomic_DNA"/>
</dbReference>
<dbReference type="AlphaFoldDB" id="X1VAG0"/>
<protein>
    <submittedName>
        <fullName evidence="1">Uncharacterized protein</fullName>
    </submittedName>
</protein>
<organism evidence="1">
    <name type="scientific">marine sediment metagenome</name>
    <dbReference type="NCBI Taxonomy" id="412755"/>
    <lineage>
        <taxon>unclassified sequences</taxon>
        <taxon>metagenomes</taxon>
        <taxon>ecological metagenomes</taxon>
    </lineage>
</organism>
<sequence>QLILSLDEWEISSLGKLKTLYDDGYLWICEARLKRKYDLFAVLLDVKRAIAIYNRVELLLKERIEGYNIQEIELSEEDKKYLETIESLHDKSIEAKSATQKLEDNLTQILSELDTLGISQKEFKKISAITGEYEVDIEQIILDTMQDHKDKQKIVKKLLNKIDLIFDEYDKLREEDFKIF</sequence>
<gene>
    <name evidence="1" type="ORF">S12H4_49647</name>
</gene>
<feature type="non-terminal residue" evidence="1">
    <location>
        <position position="1"/>
    </location>
</feature>
<accession>X1VAG0</accession>
<evidence type="ECO:0000313" key="1">
    <source>
        <dbReference type="EMBL" id="GAJ13787.1"/>
    </source>
</evidence>
<name>X1VAG0_9ZZZZ</name>
<reference evidence="1" key="1">
    <citation type="journal article" date="2014" name="Front. Microbiol.">
        <title>High frequency of phylogenetically diverse reductive dehalogenase-homologous genes in deep subseafloor sedimentary metagenomes.</title>
        <authorList>
            <person name="Kawai M."/>
            <person name="Futagami T."/>
            <person name="Toyoda A."/>
            <person name="Takaki Y."/>
            <person name="Nishi S."/>
            <person name="Hori S."/>
            <person name="Arai W."/>
            <person name="Tsubouchi T."/>
            <person name="Morono Y."/>
            <person name="Uchiyama I."/>
            <person name="Ito T."/>
            <person name="Fujiyama A."/>
            <person name="Inagaki F."/>
            <person name="Takami H."/>
        </authorList>
    </citation>
    <scope>NUCLEOTIDE SEQUENCE</scope>
    <source>
        <strain evidence="1">Expedition CK06-06</strain>
    </source>
</reference>
<comment type="caution">
    <text evidence="1">The sequence shown here is derived from an EMBL/GenBank/DDBJ whole genome shotgun (WGS) entry which is preliminary data.</text>
</comment>